<dbReference type="KEGG" id="wei:EQG49_13355"/>
<dbReference type="EMBL" id="CP037940">
    <property type="protein sequence ID" value="QBO37384.1"/>
    <property type="molecule type" value="Genomic_DNA"/>
</dbReference>
<gene>
    <name evidence="2" type="ORF">EQG49_13355</name>
</gene>
<evidence type="ECO:0000313" key="2">
    <source>
        <dbReference type="EMBL" id="QBO37384.1"/>
    </source>
</evidence>
<organism evidence="2 3">
    <name type="scientific">Periweissella cryptocerci</name>
    <dbReference type="NCBI Taxonomy" id="2506420"/>
    <lineage>
        <taxon>Bacteria</taxon>
        <taxon>Bacillati</taxon>
        <taxon>Bacillota</taxon>
        <taxon>Bacilli</taxon>
        <taxon>Lactobacillales</taxon>
        <taxon>Lactobacillaceae</taxon>
        <taxon>Periweissella</taxon>
    </lineage>
</organism>
<feature type="compositionally biased region" description="Basic and acidic residues" evidence="1">
    <location>
        <begin position="337"/>
        <end position="350"/>
    </location>
</feature>
<sequence length="357" mass="40921">MAYNSYRKRSFNVSKNQAREYASELEEISTYFRNTTVDISSHLDSVYFMFNQETGLDRRTKAKNFDGWSVRLSNHSYDNQYHSLNRANHVINIKSSKLDFIEKYKNVNNTLTTIFETLQQNGIDLCDVNFINYANNVSVKLSNRKTLKTLVNLETIEREKKVEKMAEEKVNARDYTFAPVSANTVGEMIITDIKQRPSKAKGNREFLATQYTFRNDIEQKYAHGAGMNFSDRTWAANDGSLKAGYDHLNDIADAAGLLGDKKITNLEEAKEVLLNQPLKIKVALRKDYTDHENIEHFSNAVWAKNVSPTDKPVVEHDFEQRAKVRAEKKAQASQVETETKSKEQVVEVHKNKGGISR</sequence>
<dbReference type="RefSeq" id="WP_133364461.1">
    <property type="nucleotide sequence ID" value="NZ_CP037940.1"/>
</dbReference>
<dbReference type="InterPro" id="IPR007731">
    <property type="entry name" value="DUF669"/>
</dbReference>
<dbReference type="OrthoDB" id="10018625at2"/>
<dbReference type="Proteomes" id="UP000292886">
    <property type="component" value="Chromosome"/>
</dbReference>
<evidence type="ECO:0000256" key="1">
    <source>
        <dbReference type="SAM" id="MobiDB-lite"/>
    </source>
</evidence>
<proteinExistence type="predicted"/>
<evidence type="ECO:0000313" key="3">
    <source>
        <dbReference type="Proteomes" id="UP000292886"/>
    </source>
</evidence>
<feature type="region of interest" description="Disordered" evidence="1">
    <location>
        <begin position="322"/>
        <end position="357"/>
    </location>
</feature>
<reference evidence="3" key="1">
    <citation type="submission" date="2019-03" db="EMBL/GenBank/DDBJ databases">
        <title>Weissella sp. 26KH-42 Genome sequencing.</title>
        <authorList>
            <person name="Heo J."/>
            <person name="Kim S.-J."/>
            <person name="Kim J.-S."/>
            <person name="Hong S.-B."/>
            <person name="Kwon S.-W."/>
        </authorList>
    </citation>
    <scope>NUCLEOTIDE SEQUENCE [LARGE SCALE GENOMIC DNA]</scope>
    <source>
        <strain evidence="3">26KH-42</strain>
    </source>
</reference>
<protein>
    <submittedName>
        <fullName evidence="2">DUF669 domain-containing protein</fullName>
    </submittedName>
</protein>
<dbReference type="Pfam" id="PF05037">
    <property type="entry name" value="DUF669"/>
    <property type="match status" value="1"/>
</dbReference>
<name>A0A4P6YX03_9LACO</name>
<dbReference type="AlphaFoldDB" id="A0A4P6YX03"/>
<accession>A0A4P6YX03</accession>
<keyword evidence="3" id="KW-1185">Reference proteome</keyword>